<dbReference type="RefSeq" id="WP_398717992.1">
    <property type="nucleotide sequence ID" value="NZ_JBIRWE010000001.1"/>
</dbReference>
<dbReference type="InterPro" id="IPR002933">
    <property type="entry name" value="Peptidase_M20"/>
</dbReference>
<keyword evidence="2" id="KW-1185">Reference proteome</keyword>
<comment type="caution">
    <text evidence="1">The sequence shown here is derived from an EMBL/GenBank/DDBJ whole genome shotgun (WGS) entry which is preliminary data.</text>
</comment>
<dbReference type="Gene3D" id="3.40.630.10">
    <property type="entry name" value="Zn peptidases"/>
    <property type="match status" value="1"/>
</dbReference>
<protein>
    <submittedName>
        <fullName evidence="1">M20/M25/M40 family metallo-hydrolase</fullName>
    </submittedName>
</protein>
<dbReference type="Pfam" id="PF01546">
    <property type="entry name" value="Peptidase_M20"/>
    <property type="match status" value="1"/>
</dbReference>
<evidence type="ECO:0000313" key="1">
    <source>
        <dbReference type="EMBL" id="MFI1963231.1"/>
    </source>
</evidence>
<gene>
    <name evidence="1" type="ORF">ACH429_03680</name>
</gene>
<accession>A0ABW7UNR5</accession>
<dbReference type="SUPFAM" id="SSF53187">
    <property type="entry name" value="Zn-dependent exopeptidases"/>
    <property type="match status" value="1"/>
</dbReference>
<sequence>MRGAVGRPPMPESASAELFALAEELLPGTGGVSVGGGSDGNFTAALGVPTLDGLGAVGGGAHADHEYVVIAAMPERAGLVAGLVNAVRNA</sequence>
<name>A0ABW7UNR5_9ACTN</name>
<organism evidence="1 2">
    <name type="scientific">Streptomyces pathocidini</name>
    <dbReference type="NCBI Taxonomy" id="1650571"/>
    <lineage>
        <taxon>Bacteria</taxon>
        <taxon>Bacillati</taxon>
        <taxon>Actinomycetota</taxon>
        <taxon>Actinomycetes</taxon>
        <taxon>Kitasatosporales</taxon>
        <taxon>Streptomycetaceae</taxon>
        <taxon>Streptomyces</taxon>
    </lineage>
</organism>
<proteinExistence type="predicted"/>
<reference evidence="1 2" key="1">
    <citation type="submission" date="2024-10" db="EMBL/GenBank/DDBJ databases">
        <title>The Natural Products Discovery Center: Release of the First 8490 Sequenced Strains for Exploring Actinobacteria Biosynthetic Diversity.</title>
        <authorList>
            <person name="Kalkreuter E."/>
            <person name="Kautsar S.A."/>
            <person name="Yang D."/>
            <person name="Bader C.D."/>
            <person name="Teijaro C.N."/>
            <person name="Fluegel L."/>
            <person name="Davis C.M."/>
            <person name="Simpson J.R."/>
            <person name="Lauterbach L."/>
            <person name="Steele A.D."/>
            <person name="Gui C."/>
            <person name="Meng S."/>
            <person name="Li G."/>
            <person name="Viehrig K."/>
            <person name="Ye F."/>
            <person name="Su P."/>
            <person name="Kiefer A.F."/>
            <person name="Nichols A."/>
            <person name="Cepeda A.J."/>
            <person name="Yan W."/>
            <person name="Fan B."/>
            <person name="Jiang Y."/>
            <person name="Adhikari A."/>
            <person name="Zheng C.-J."/>
            <person name="Schuster L."/>
            <person name="Cowan T.M."/>
            <person name="Smanski M.J."/>
            <person name="Chevrette M.G."/>
            <person name="De Carvalho L.P.S."/>
            <person name="Shen B."/>
        </authorList>
    </citation>
    <scope>NUCLEOTIDE SEQUENCE [LARGE SCALE GENOMIC DNA]</scope>
    <source>
        <strain evidence="1 2">NPDC020327</strain>
    </source>
</reference>
<evidence type="ECO:0000313" key="2">
    <source>
        <dbReference type="Proteomes" id="UP001611548"/>
    </source>
</evidence>
<dbReference type="Proteomes" id="UP001611548">
    <property type="component" value="Unassembled WGS sequence"/>
</dbReference>
<dbReference type="EMBL" id="JBIRWE010000001">
    <property type="protein sequence ID" value="MFI1963231.1"/>
    <property type="molecule type" value="Genomic_DNA"/>
</dbReference>